<proteinExistence type="predicted"/>
<dbReference type="PROSITE" id="PS00136">
    <property type="entry name" value="SUBTILASE_ASP"/>
    <property type="match status" value="1"/>
</dbReference>
<comment type="caution">
    <text evidence="2">The sequence shown here is derived from an EMBL/GenBank/DDBJ whole genome shotgun (WGS) entry which is preliminary data.</text>
</comment>
<dbReference type="Gene3D" id="2.60.120.1290">
    <property type="match status" value="1"/>
</dbReference>
<sequence>MKPAGKKRARFVTRIPQSLGPYETWLFGAGRDYAPASVDMYSRRYLTAISEVEPSIEFSFIHQLAARHSQRFRIPTLWKRNEGGNDQYGLRHIPFVIGRPKYKANIAERAEALDRRLREGVSPAKAKRHLRSGGAFCGRFRVGLPIGAEAMKDTLERPTAPSWRPDGELRARIGREKRITVVAVIDDGLPFAHRNFRDATGSRTRVEFCWLQSAKAVCDQTSVLFGREFTRRDIDACISKFGGDEDELYRHAGATDDTEGLASLLSRHATHGAHVMDLATGYAPERQETAAEEIRIVGVQLPNLLTIDTSGIGKDMYVLSALHYIFDRADLIAKGYGQDRLRLVINFSYGYFGGPHDGMFDIEGAITDLVRARRSQGKPTAVVLPTGNSFLDGLHVSVPDERFVRRSVVIPWRLQPNDRTPNYLEIWFPKQFKPLGYTVSVTDSSGVQFRALRVGLARGDENRVVALYDQHRCQVGQMSVDERNGRWRVLVVTAPSEPYPGELPAARAGLWQITISREPGAARLEWPIHCWIQRDTDPISVRSGARQSYFDDPGNIRFDERGALMERDTPTALVRRFGSLNGLATSEIALAVAGFRRRSAAEEQGMVPSRYSCAGTQDLGRVSCSSLSDRTAALPGTVAAGVRSGSRSILQGTSVAAPLVARRLAEVFVTASNKQVERAEADNYVSLLPGPRLAENDDQLVRLGKVAMPPHRQIVTS</sequence>
<protein>
    <recommendedName>
        <fullName evidence="4">Peptidase S8/S53 domain-containing protein</fullName>
    </recommendedName>
</protein>
<evidence type="ECO:0000313" key="3">
    <source>
        <dbReference type="Proteomes" id="UP000886476"/>
    </source>
</evidence>
<evidence type="ECO:0000313" key="2">
    <source>
        <dbReference type="EMBL" id="NPU67975.1"/>
    </source>
</evidence>
<dbReference type="InterPro" id="IPR036852">
    <property type="entry name" value="Peptidase_S8/S53_dom_sf"/>
</dbReference>
<dbReference type="RefSeq" id="WP_172113039.1">
    <property type="nucleotide sequence ID" value="NZ_JABFDN010000008.1"/>
</dbReference>
<name>A0ABX2CJW5_9BRAD</name>
<keyword evidence="1" id="KW-0378">Hydrolase</keyword>
<evidence type="ECO:0000256" key="1">
    <source>
        <dbReference type="ARBA" id="ARBA00022801"/>
    </source>
</evidence>
<dbReference type="InterPro" id="IPR023827">
    <property type="entry name" value="Peptidase_S8_Asp-AS"/>
</dbReference>
<dbReference type="SUPFAM" id="SSF52743">
    <property type="entry name" value="Subtilisin-like"/>
    <property type="match status" value="1"/>
</dbReference>
<dbReference type="Proteomes" id="UP000886476">
    <property type="component" value="Unassembled WGS sequence"/>
</dbReference>
<dbReference type="EMBL" id="JABFDN010000008">
    <property type="protein sequence ID" value="NPU67975.1"/>
    <property type="molecule type" value="Genomic_DNA"/>
</dbReference>
<accession>A0ABX2CJW5</accession>
<gene>
    <name evidence="2" type="ORF">HL667_23440</name>
</gene>
<reference evidence="2" key="1">
    <citation type="submission" date="2020-05" db="EMBL/GenBank/DDBJ databases">
        <title>Nod-independent and nitrogen-fixing Bradyrhizobium aeschynomene sp. nov. isolated from nodules of Aeschynomene indica.</title>
        <authorList>
            <person name="Zhang Z."/>
        </authorList>
    </citation>
    <scope>NUCLEOTIDE SEQUENCE</scope>
    <source>
        <strain evidence="2">83012</strain>
    </source>
</reference>
<dbReference type="Gene3D" id="3.40.50.200">
    <property type="entry name" value="Peptidase S8/S53 domain"/>
    <property type="match status" value="1"/>
</dbReference>
<organism evidence="2 3">
    <name type="scientific">Bradyrhizobium aeschynomenes</name>
    <dbReference type="NCBI Taxonomy" id="2734909"/>
    <lineage>
        <taxon>Bacteria</taxon>
        <taxon>Pseudomonadati</taxon>
        <taxon>Pseudomonadota</taxon>
        <taxon>Alphaproteobacteria</taxon>
        <taxon>Hyphomicrobiales</taxon>
        <taxon>Nitrobacteraceae</taxon>
        <taxon>Bradyrhizobium</taxon>
    </lineage>
</organism>
<evidence type="ECO:0008006" key="4">
    <source>
        <dbReference type="Google" id="ProtNLM"/>
    </source>
</evidence>
<keyword evidence="3" id="KW-1185">Reference proteome</keyword>